<evidence type="ECO:0000313" key="2">
    <source>
        <dbReference type="EMBL" id="CAA9245047.1"/>
    </source>
</evidence>
<feature type="compositionally biased region" description="Polar residues" evidence="1">
    <location>
        <begin position="29"/>
        <end position="39"/>
    </location>
</feature>
<feature type="non-terminal residue" evidence="2">
    <location>
        <position position="1"/>
    </location>
</feature>
<reference evidence="2" key="1">
    <citation type="submission" date="2020-02" db="EMBL/GenBank/DDBJ databases">
        <authorList>
            <person name="Meier V. D."/>
        </authorList>
    </citation>
    <scope>NUCLEOTIDE SEQUENCE</scope>
    <source>
        <strain evidence="2">AVDCRST_MAG57</strain>
    </source>
</reference>
<sequence length="46" mass="4706">GAGTHSPRSRARRASTAAGRRCGRPTAAGSPTRTGSTSARRWPCPA</sequence>
<protein>
    <submittedName>
        <fullName evidence="2">Uncharacterized protein</fullName>
    </submittedName>
</protein>
<evidence type="ECO:0000256" key="1">
    <source>
        <dbReference type="SAM" id="MobiDB-lite"/>
    </source>
</evidence>
<dbReference type="AlphaFoldDB" id="A0A6J4I9P6"/>
<organism evidence="2">
    <name type="scientific">uncultured Blastococcus sp</name>
    <dbReference type="NCBI Taxonomy" id="217144"/>
    <lineage>
        <taxon>Bacteria</taxon>
        <taxon>Bacillati</taxon>
        <taxon>Actinomycetota</taxon>
        <taxon>Actinomycetes</taxon>
        <taxon>Geodermatophilales</taxon>
        <taxon>Geodermatophilaceae</taxon>
        <taxon>Blastococcus</taxon>
        <taxon>environmental samples</taxon>
    </lineage>
</organism>
<proteinExistence type="predicted"/>
<name>A0A6J4I9P6_9ACTN</name>
<gene>
    <name evidence="2" type="ORF">AVDCRST_MAG57-1693</name>
</gene>
<feature type="non-terminal residue" evidence="2">
    <location>
        <position position="46"/>
    </location>
</feature>
<accession>A0A6J4I9P6</accession>
<dbReference type="EMBL" id="CADCTI010000153">
    <property type="protein sequence ID" value="CAA9245047.1"/>
    <property type="molecule type" value="Genomic_DNA"/>
</dbReference>
<feature type="region of interest" description="Disordered" evidence="1">
    <location>
        <begin position="1"/>
        <end position="46"/>
    </location>
</feature>